<dbReference type="PANTHER" id="PTHR22642:SF2">
    <property type="entry name" value="PROTEIN LONG AFTER FAR-RED 3"/>
    <property type="match status" value="1"/>
</dbReference>
<gene>
    <name evidence="2" type="ORF">J5Y06_08570</name>
</gene>
<reference evidence="2" key="1">
    <citation type="submission" date="2021-03" db="EMBL/GenBank/DDBJ databases">
        <title>Genome sequencing and assembly of Tianweitania sediminis.</title>
        <authorList>
            <person name="Chhetri G."/>
        </authorList>
    </citation>
    <scope>NUCLEOTIDE SEQUENCE</scope>
    <source>
        <strain evidence="2">Z8</strain>
    </source>
</reference>
<dbReference type="CDD" id="cd01300">
    <property type="entry name" value="YtcJ_like"/>
    <property type="match status" value="1"/>
</dbReference>
<dbReference type="Gene3D" id="3.10.310.70">
    <property type="match status" value="1"/>
</dbReference>
<dbReference type="Pfam" id="PF07969">
    <property type="entry name" value="Amidohydro_3"/>
    <property type="match status" value="1"/>
</dbReference>
<dbReference type="AlphaFoldDB" id="A0A8J7RMX5"/>
<dbReference type="RefSeq" id="WP_209334721.1">
    <property type="nucleotide sequence ID" value="NZ_JAGIYY010000002.1"/>
</dbReference>
<accession>A0A8J7RMX5</accession>
<dbReference type="PANTHER" id="PTHR22642">
    <property type="entry name" value="IMIDAZOLONEPROPIONASE"/>
    <property type="match status" value="1"/>
</dbReference>
<dbReference type="EMBL" id="JAGIYY010000002">
    <property type="protein sequence ID" value="MBP0438699.1"/>
    <property type="molecule type" value="Genomic_DNA"/>
</dbReference>
<evidence type="ECO:0000313" key="3">
    <source>
        <dbReference type="Proteomes" id="UP000666240"/>
    </source>
</evidence>
<sequence length="530" mass="57364">MAQETTGSILLSNGRFHRTAFDIDPASALLVRGDRIAWIGNRADAPAADRTIDLDGACVLPGLTDAHIHIFTLALARLQLGFAAHRPRVLADVFSLLQQEQARLAPGEWLQALELNEDMLAERRLPTRDELDAMFGDQPVLLRRYCGHVAVFNTAAMQRLGLAEHQPDPVSGHFERFADGRLKGIAYEGAAEAIFRAGPIPAEHLLRQGIRDAITDCTKLGLTALTEAAVGFSAGHDREDAIWDSLRGDDDLPVRMGFMAQLTAGEAAERKRTPAFDRRWSRETLKFFADGIVGGRTSALSEPFCDRGGTGTFVLPENVLVAEILAAHEAGWRVAVHATGDRAIALVASAYEAAEGKQRERRGHRIEHCFCPPPDLFPRLKAIDAFVVMQPSFLWRMGPSIEAGLGRRTETAYPGRSVLDAGAQLVFSSDAPTGLFSPWEGVRSAAERKSSNGSILGPAEAVSVREAVHAYIAGGAEAMHHSPFRGRLEVGQAADLAAFDRDPFEAEGAALAATRATLTMIDGRIVHHDA</sequence>
<protein>
    <submittedName>
        <fullName evidence="2">Amidohydrolase</fullName>
    </submittedName>
</protein>
<dbReference type="InterPro" id="IPR013108">
    <property type="entry name" value="Amidohydro_3"/>
</dbReference>
<dbReference type="Gene3D" id="2.30.40.10">
    <property type="entry name" value="Urease, subunit C, domain 1"/>
    <property type="match status" value="1"/>
</dbReference>
<dbReference type="InterPro" id="IPR033932">
    <property type="entry name" value="YtcJ-like"/>
</dbReference>
<evidence type="ECO:0000259" key="1">
    <source>
        <dbReference type="Pfam" id="PF07969"/>
    </source>
</evidence>
<dbReference type="SUPFAM" id="SSF51338">
    <property type="entry name" value="Composite domain of metallo-dependent hydrolases"/>
    <property type="match status" value="1"/>
</dbReference>
<feature type="domain" description="Amidohydrolase 3" evidence="1">
    <location>
        <begin position="50"/>
        <end position="527"/>
    </location>
</feature>
<dbReference type="SUPFAM" id="SSF51556">
    <property type="entry name" value="Metallo-dependent hydrolases"/>
    <property type="match status" value="1"/>
</dbReference>
<dbReference type="Proteomes" id="UP000666240">
    <property type="component" value="Unassembled WGS sequence"/>
</dbReference>
<evidence type="ECO:0000313" key="2">
    <source>
        <dbReference type="EMBL" id="MBP0438699.1"/>
    </source>
</evidence>
<dbReference type="InterPro" id="IPR032466">
    <property type="entry name" value="Metal_Hydrolase"/>
</dbReference>
<proteinExistence type="predicted"/>
<keyword evidence="3" id="KW-1185">Reference proteome</keyword>
<organism evidence="2 3">
    <name type="scientific">Tianweitania sediminis</name>
    <dbReference type="NCBI Taxonomy" id="1502156"/>
    <lineage>
        <taxon>Bacteria</taxon>
        <taxon>Pseudomonadati</taxon>
        <taxon>Pseudomonadota</taxon>
        <taxon>Alphaproteobacteria</taxon>
        <taxon>Hyphomicrobiales</taxon>
        <taxon>Phyllobacteriaceae</taxon>
        <taxon>Tianweitania</taxon>
    </lineage>
</organism>
<dbReference type="GO" id="GO:0016810">
    <property type="term" value="F:hydrolase activity, acting on carbon-nitrogen (but not peptide) bonds"/>
    <property type="evidence" value="ECO:0007669"/>
    <property type="project" value="InterPro"/>
</dbReference>
<dbReference type="Gene3D" id="3.20.20.140">
    <property type="entry name" value="Metal-dependent hydrolases"/>
    <property type="match status" value="1"/>
</dbReference>
<comment type="caution">
    <text evidence="2">The sequence shown here is derived from an EMBL/GenBank/DDBJ whole genome shotgun (WGS) entry which is preliminary data.</text>
</comment>
<name>A0A8J7RMX5_9HYPH</name>
<dbReference type="InterPro" id="IPR011059">
    <property type="entry name" value="Metal-dep_hydrolase_composite"/>
</dbReference>